<dbReference type="STRING" id="945553.A0A0D2M8C2"/>
<dbReference type="Proteomes" id="UP000054270">
    <property type="component" value="Unassembled WGS sequence"/>
</dbReference>
<name>A0A0D2M8C2_HYPSF</name>
<dbReference type="AlphaFoldDB" id="A0A0D2M8C2"/>
<evidence type="ECO:0000313" key="2">
    <source>
        <dbReference type="Proteomes" id="UP000054270"/>
    </source>
</evidence>
<dbReference type="Pfam" id="PF14022">
    <property type="entry name" value="DUF4238"/>
    <property type="match status" value="1"/>
</dbReference>
<dbReference type="EMBL" id="KN817576">
    <property type="protein sequence ID" value="KJA19563.1"/>
    <property type="molecule type" value="Genomic_DNA"/>
</dbReference>
<proteinExistence type="predicted"/>
<evidence type="ECO:0000313" key="1">
    <source>
        <dbReference type="EMBL" id="KJA19563.1"/>
    </source>
</evidence>
<reference evidence="2" key="1">
    <citation type="submission" date="2014-04" db="EMBL/GenBank/DDBJ databases">
        <title>Evolutionary Origins and Diversification of the Mycorrhizal Mutualists.</title>
        <authorList>
            <consortium name="DOE Joint Genome Institute"/>
            <consortium name="Mycorrhizal Genomics Consortium"/>
            <person name="Kohler A."/>
            <person name="Kuo A."/>
            <person name="Nagy L.G."/>
            <person name="Floudas D."/>
            <person name="Copeland A."/>
            <person name="Barry K.W."/>
            <person name="Cichocki N."/>
            <person name="Veneault-Fourrey C."/>
            <person name="LaButti K."/>
            <person name="Lindquist E.A."/>
            <person name="Lipzen A."/>
            <person name="Lundell T."/>
            <person name="Morin E."/>
            <person name="Murat C."/>
            <person name="Riley R."/>
            <person name="Ohm R."/>
            <person name="Sun H."/>
            <person name="Tunlid A."/>
            <person name="Henrissat B."/>
            <person name="Grigoriev I.V."/>
            <person name="Hibbett D.S."/>
            <person name="Martin F."/>
        </authorList>
    </citation>
    <scope>NUCLEOTIDE SEQUENCE [LARGE SCALE GENOMIC DNA]</scope>
    <source>
        <strain evidence="2">FD-334 SS-4</strain>
    </source>
</reference>
<dbReference type="InterPro" id="IPR025332">
    <property type="entry name" value="DUF4238"/>
</dbReference>
<keyword evidence="2" id="KW-1185">Reference proteome</keyword>
<dbReference type="OrthoDB" id="5340163at2759"/>
<protein>
    <recommendedName>
        <fullName evidence="3">DUF4238 domain-containing protein</fullName>
    </recommendedName>
</protein>
<dbReference type="OMA" id="KERMFRT"/>
<sequence>MPSTSAKSSARSIKNYYHHCIPRFILREFQSGPNSQMTCRERTISFRKAHKRKKSSVDDSFEAIFVYDLSTGSLQKRGLSKVYGQTNLYRDEKNPSDVDHIENKLSQLEQKASSVIRSINSGLLSHCVPLSRMELATLRKFIFLMHYRNDAVSSTYYRESNPQNAPLAEWIRRYKETRRLKTDEDVWLDGLNYYLDTPHQDIVAAGERIRERYGNHRLHEMLRNGVDPDLEEWYAIDYECQANYFFLGVWEAAEGQEFVLGSNGFGLWEGLIYGSPGAHRLYVVSPRVAIVLRRTFLHHPHANDPSVLSSTLANIAIAKPNIQYADQNLFEHADNVEPWEFENKLNTYRSSKLAQQDRFTFAVTKLTPAETYAVNEVVMMNVNLHPSGSLTFATPNIMLETLQKYIASHITFLGGKRQLFTPLLRELSTMKNDAAGVGPLSPPLDMTWAADTDADLQLHMFLRFTLAKSIQFPSVYNRAYVIFHMATEASSLSNSVSSQIRRMVDAGISELPYLLDPPLPVIELYRHSLHPGSSRRLVETLSHSESEIFFALVGYQIDQTEVGSHSNDVLANMIYEAATVGIAQWMADNRPDVLMDLLSPWIVILN</sequence>
<evidence type="ECO:0008006" key="3">
    <source>
        <dbReference type="Google" id="ProtNLM"/>
    </source>
</evidence>
<organism evidence="1 2">
    <name type="scientific">Hypholoma sublateritium (strain FD-334 SS-4)</name>
    <dbReference type="NCBI Taxonomy" id="945553"/>
    <lineage>
        <taxon>Eukaryota</taxon>
        <taxon>Fungi</taxon>
        <taxon>Dikarya</taxon>
        <taxon>Basidiomycota</taxon>
        <taxon>Agaricomycotina</taxon>
        <taxon>Agaricomycetes</taxon>
        <taxon>Agaricomycetidae</taxon>
        <taxon>Agaricales</taxon>
        <taxon>Agaricineae</taxon>
        <taxon>Strophariaceae</taxon>
        <taxon>Hypholoma</taxon>
    </lineage>
</organism>
<accession>A0A0D2M8C2</accession>
<gene>
    <name evidence="1" type="ORF">HYPSUDRAFT_69132</name>
</gene>